<gene>
    <name evidence="1" type="ORF">PoMZ_12350</name>
</gene>
<proteinExistence type="predicted"/>
<evidence type="ECO:0000313" key="1">
    <source>
        <dbReference type="EMBL" id="QBZ65391.1"/>
    </source>
</evidence>
<dbReference type="AlphaFoldDB" id="A0A4P7NSE1"/>
<dbReference type="Proteomes" id="UP000294847">
    <property type="component" value="Chromosome 7"/>
</dbReference>
<protein>
    <submittedName>
        <fullName evidence="1">Uncharacterized protein</fullName>
    </submittedName>
</protein>
<dbReference type="EMBL" id="CP034210">
    <property type="protein sequence ID" value="QBZ65391.1"/>
    <property type="molecule type" value="Genomic_DNA"/>
</dbReference>
<evidence type="ECO:0000313" key="2">
    <source>
        <dbReference type="Proteomes" id="UP000294847"/>
    </source>
</evidence>
<name>A0A4P7NSE1_PYROR</name>
<accession>A0A4P7NSE1</accession>
<sequence>MPGERRSDIKCKREQKVSKHHADPLVVDALVGSSSSSSLALRLIQPSLSAHANPSVHCWQLQIRLDCKLGVE</sequence>
<reference evidence="1 2" key="1">
    <citation type="journal article" date="2019" name="Mol. Biol. Evol.">
        <title>Blast fungal genomes show frequent chromosomal changes, gene gains and losses, and effector gene turnover.</title>
        <authorList>
            <person name="Gomez Luciano L.B."/>
            <person name="Jason Tsai I."/>
            <person name="Chuma I."/>
            <person name="Tosa Y."/>
            <person name="Chen Y.H."/>
            <person name="Li J.Y."/>
            <person name="Li M.Y."/>
            <person name="Jade Lu M.Y."/>
            <person name="Nakayashiki H."/>
            <person name="Li W.H."/>
        </authorList>
    </citation>
    <scope>NUCLEOTIDE SEQUENCE [LARGE SCALE GENOMIC DNA]</scope>
    <source>
        <strain evidence="1">MZ5-1-6</strain>
    </source>
</reference>
<organism evidence="1 2">
    <name type="scientific">Pyricularia oryzae</name>
    <name type="common">Rice blast fungus</name>
    <name type="synonym">Magnaporthe oryzae</name>
    <dbReference type="NCBI Taxonomy" id="318829"/>
    <lineage>
        <taxon>Eukaryota</taxon>
        <taxon>Fungi</taxon>
        <taxon>Dikarya</taxon>
        <taxon>Ascomycota</taxon>
        <taxon>Pezizomycotina</taxon>
        <taxon>Sordariomycetes</taxon>
        <taxon>Sordariomycetidae</taxon>
        <taxon>Magnaporthales</taxon>
        <taxon>Pyriculariaceae</taxon>
        <taxon>Pyricularia</taxon>
    </lineage>
</organism>